<gene>
    <name evidence="1" type="ORF">CEXT_678221</name>
</gene>
<protein>
    <submittedName>
        <fullName evidence="1">Uncharacterized protein</fullName>
    </submittedName>
</protein>
<dbReference type="Proteomes" id="UP001054945">
    <property type="component" value="Unassembled WGS sequence"/>
</dbReference>
<reference evidence="1 2" key="1">
    <citation type="submission" date="2021-06" db="EMBL/GenBank/DDBJ databases">
        <title>Caerostris extrusa draft genome.</title>
        <authorList>
            <person name="Kono N."/>
            <person name="Arakawa K."/>
        </authorList>
    </citation>
    <scope>NUCLEOTIDE SEQUENCE [LARGE SCALE GENOMIC DNA]</scope>
</reference>
<proteinExistence type="predicted"/>
<comment type="caution">
    <text evidence="1">The sequence shown here is derived from an EMBL/GenBank/DDBJ whole genome shotgun (WGS) entry which is preliminary data.</text>
</comment>
<evidence type="ECO:0000313" key="1">
    <source>
        <dbReference type="EMBL" id="GIZ03044.1"/>
    </source>
</evidence>
<dbReference type="EMBL" id="BPLR01001544">
    <property type="protein sequence ID" value="GIZ03044.1"/>
    <property type="molecule type" value="Genomic_DNA"/>
</dbReference>
<name>A0AAV4Y918_CAEEX</name>
<sequence length="139" mass="15554">MKSHAAVLIPALAKFSSLHYLHRHLGCALSPESPATNACRRQHLCVSPALRVALQLTQCDSTLSAPGHSSPLMKYLKKNILKPHKKRSISRTILLLVKHDRAAALKMQKQMLATDKLLMTFKHGELCPHCPHFVFKPLH</sequence>
<keyword evidence="2" id="KW-1185">Reference proteome</keyword>
<organism evidence="1 2">
    <name type="scientific">Caerostris extrusa</name>
    <name type="common">Bark spider</name>
    <name type="synonym">Caerostris bankana</name>
    <dbReference type="NCBI Taxonomy" id="172846"/>
    <lineage>
        <taxon>Eukaryota</taxon>
        <taxon>Metazoa</taxon>
        <taxon>Ecdysozoa</taxon>
        <taxon>Arthropoda</taxon>
        <taxon>Chelicerata</taxon>
        <taxon>Arachnida</taxon>
        <taxon>Araneae</taxon>
        <taxon>Araneomorphae</taxon>
        <taxon>Entelegynae</taxon>
        <taxon>Araneoidea</taxon>
        <taxon>Araneidae</taxon>
        <taxon>Caerostris</taxon>
    </lineage>
</organism>
<dbReference type="AlphaFoldDB" id="A0AAV4Y918"/>
<evidence type="ECO:0000313" key="2">
    <source>
        <dbReference type="Proteomes" id="UP001054945"/>
    </source>
</evidence>
<accession>A0AAV4Y918</accession>